<evidence type="ECO:0000313" key="2">
    <source>
        <dbReference type="WBParaSite" id="ES5_v2.g21959.t1"/>
    </source>
</evidence>
<dbReference type="Proteomes" id="UP000887579">
    <property type="component" value="Unplaced"/>
</dbReference>
<proteinExistence type="predicted"/>
<name>A0AC34FWU0_9BILA</name>
<organism evidence="1 2">
    <name type="scientific">Panagrolaimus sp. ES5</name>
    <dbReference type="NCBI Taxonomy" id="591445"/>
    <lineage>
        <taxon>Eukaryota</taxon>
        <taxon>Metazoa</taxon>
        <taxon>Ecdysozoa</taxon>
        <taxon>Nematoda</taxon>
        <taxon>Chromadorea</taxon>
        <taxon>Rhabditida</taxon>
        <taxon>Tylenchina</taxon>
        <taxon>Panagrolaimomorpha</taxon>
        <taxon>Panagrolaimoidea</taxon>
        <taxon>Panagrolaimidae</taxon>
        <taxon>Panagrolaimus</taxon>
    </lineage>
</organism>
<accession>A0AC34FWU0</accession>
<protein>
    <submittedName>
        <fullName evidence="2">Lysozyme</fullName>
    </submittedName>
</protein>
<evidence type="ECO:0000313" key="1">
    <source>
        <dbReference type="Proteomes" id="UP000887579"/>
    </source>
</evidence>
<reference evidence="2" key="1">
    <citation type="submission" date="2022-11" db="UniProtKB">
        <authorList>
            <consortium name="WormBaseParasite"/>
        </authorList>
    </citation>
    <scope>IDENTIFICATION</scope>
</reference>
<sequence length="209" mass="22673">PQNPSDKSAYNFAIDIAGYASVSTLQCVYQQGYEAIFVQVYSPYNGGSPNLNGIQTIASAISANLGTEIYVTPSTSGKSGSQQFSDAINAVKVQGINVRTIWLQVNGISVGIYTNYNDWQQITGNYVDSYPLKLWYYNVYSNGPNGESPANFDDFRPFGQWSQPNAKQFAQNEALCGITVNRNVYPSNGKKASNNKSAAIKGNNVGGFV</sequence>
<dbReference type="WBParaSite" id="ES5_v2.g21959.t1">
    <property type="protein sequence ID" value="ES5_v2.g21959.t1"/>
    <property type="gene ID" value="ES5_v2.g21959"/>
</dbReference>